<dbReference type="InterPro" id="IPR029063">
    <property type="entry name" value="SAM-dependent_MTases_sf"/>
</dbReference>
<evidence type="ECO:0000256" key="1">
    <source>
        <dbReference type="ARBA" id="ARBA00022603"/>
    </source>
</evidence>
<keyword evidence="5" id="KW-1185">Reference proteome</keyword>
<accession>A0ABW1IZZ6</accession>
<dbReference type="GO" id="GO:0032259">
    <property type="term" value="P:methylation"/>
    <property type="evidence" value="ECO:0007669"/>
    <property type="project" value="UniProtKB-KW"/>
</dbReference>
<dbReference type="RefSeq" id="WP_379584089.1">
    <property type="nucleotide sequence ID" value="NZ_JBHSQW010000015.1"/>
</dbReference>
<keyword evidence="2 4" id="KW-0808">Transferase</keyword>
<evidence type="ECO:0000259" key="3">
    <source>
        <dbReference type="Pfam" id="PF13649"/>
    </source>
</evidence>
<dbReference type="CDD" id="cd02440">
    <property type="entry name" value="AdoMet_MTases"/>
    <property type="match status" value="1"/>
</dbReference>
<protein>
    <submittedName>
        <fullName evidence="4">Class I SAM-dependent methyltransferase</fullName>
        <ecNumber evidence="4">2.1.1.-</ecNumber>
    </submittedName>
</protein>
<evidence type="ECO:0000313" key="5">
    <source>
        <dbReference type="Proteomes" id="UP001596302"/>
    </source>
</evidence>
<keyword evidence="1 4" id="KW-0489">Methyltransferase</keyword>
<dbReference type="InterPro" id="IPR041698">
    <property type="entry name" value="Methyltransf_25"/>
</dbReference>
<dbReference type="Pfam" id="PF13649">
    <property type="entry name" value="Methyltransf_25"/>
    <property type="match status" value="1"/>
</dbReference>
<dbReference type="GO" id="GO:0008168">
    <property type="term" value="F:methyltransferase activity"/>
    <property type="evidence" value="ECO:0007669"/>
    <property type="project" value="UniProtKB-KW"/>
</dbReference>
<dbReference type="PANTHER" id="PTHR44942:SF4">
    <property type="entry name" value="METHYLTRANSFERASE TYPE 11 DOMAIN-CONTAINING PROTEIN"/>
    <property type="match status" value="1"/>
</dbReference>
<feature type="domain" description="Methyltransferase" evidence="3">
    <location>
        <begin position="38"/>
        <end position="135"/>
    </location>
</feature>
<name>A0ABW1IZZ6_9PSEU</name>
<evidence type="ECO:0000313" key="4">
    <source>
        <dbReference type="EMBL" id="MFC5994048.1"/>
    </source>
</evidence>
<reference evidence="5" key="1">
    <citation type="journal article" date="2019" name="Int. J. Syst. Evol. Microbiol.">
        <title>The Global Catalogue of Microorganisms (GCM) 10K type strain sequencing project: providing services to taxonomists for standard genome sequencing and annotation.</title>
        <authorList>
            <consortium name="The Broad Institute Genomics Platform"/>
            <consortium name="The Broad Institute Genome Sequencing Center for Infectious Disease"/>
            <person name="Wu L."/>
            <person name="Ma J."/>
        </authorList>
    </citation>
    <scope>NUCLEOTIDE SEQUENCE [LARGE SCALE GENOMIC DNA]</scope>
    <source>
        <strain evidence="5">CCM 8391</strain>
    </source>
</reference>
<sequence>MAFAGEIAEYYARYRRGFPPPVLDRLIEVLEVGPEDLVIDLGCGTGQLAIPMALRVRHVLGVDPEPDMLRLGRSAADAAGVDTVSWLLAADSDLHRLPALLGQHTVAATTISNAIHLMNPAAVFAALHEVLVPEGAVAVIANGVPLWLQNTAWSRRLRWHLEAVFATAVRSSCGTDEPARSRCRAALQAAGYQTSEHRVDYTDLMSFEQLVGNLYSAMPIAWLPALADRPGFEQDLRDALGEVHTDEHFREEVRVAILLGHRR</sequence>
<dbReference type="Gene3D" id="3.40.50.150">
    <property type="entry name" value="Vaccinia Virus protein VP39"/>
    <property type="match status" value="1"/>
</dbReference>
<dbReference type="InterPro" id="IPR051052">
    <property type="entry name" value="Diverse_substrate_MTase"/>
</dbReference>
<dbReference type="EMBL" id="JBHSQW010000015">
    <property type="protein sequence ID" value="MFC5994048.1"/>
    <property type="molecule type" value="Genomic_DNA"/>
</dbReference>
<dbReference type="SUPFAM" id="SSF53335">
    <property type="entry name" value="S-adenosyl-L-methionine-dependent methyltransferases"/>
    <property type="match status" value="1"/>
</dbReference>
<evidence type="ECO:0000256" key="2">
    <source>
        <dbReference type="ARBA" id="ARBA00022679"/>
    </source>
</evidence>
<dbReference type="PANTHER" id="PTHR44942">
    <property type="entry name" value="METHYLTRANSF_11 DOMAIN-CONTAINING PROTEIN"/>
    <property type="match status" value="1"/>
</dbReference>
<proteinExistence type="predicted"/>
<comment type="caution">
    <text evidence="4">The sequence shown here is derived from an EMBL/GenBank/DDBJ whole genome shotgun (WGS) entry which is preliminary data.</text>
</comment>
<dbReference type="EC" id="2.1.1.-" evidence="4"/>
<organism evidence="4 5">
    <name type="scientific">Pseudonocardia hispaniensis</name>
    <dbReference type="NCBI Taxonomy" id="904933"/>
    <lineage>
        <taxon>Bacteria</taxon>
        <taxon>Bacillati</taxon>
        <taxon>Actinomycetota</taxon>
        <taxon>Actinomycetes</taxon>
        <taxon>Pseudonocardiales</taxon>
        <taxon>Pseudonocardiaceae</taxon>
        <taxon>Pseudonocardia</taxon>
    </lineage>
</organism>
<dbReference type="Proteomes" id="UP001596302">
    <property type="component" value="Unassembled WGS sequence"/>
</dbReference>
<gene>
    <name evidence="4" type="ORF">ACFQE5_07465</name>
</gene>